<feature type="domain" description="Cation/H+ exchanger transmembrane" evidence="8">
    <location>
        <begin position="12"/>
        <end position="363"/>
    </location>
</feature>
<feature type="transmembrane region" description="Helical" evidence="7">
    <location>
        <begin position="29"/>
        <end position="46"/>
    </location>
</feature>
<proteinExistence type="inferred from homology"/>
<comment type="caution">
    <text evidence="9">The sequence shown here is derived from an EMBL/GenBank/DDBJ whole genome shotgun (WGS) entry which is preliminary data.</text>
</comment>
<dbReference type="PANTHER" id="PTHR42751:SF6">
    <property type="entry name" value="CONSERVED INTEGRAL MEMBRANE TRANSPORT PROTEIN-RELATED"/>
    <property type="match status" value="1"/>
</dbReference>
<evidence type="ECO:0000256" key="7">
    <source>
        <dbReference type="SAM" id="Phobius"/>
    </source>
</evidence>
<evidence type="ECO:0000313" key="9">
    <source>
        <dbReference type="EMBL" id="SMP18713.1"/>
    </source>
</evidence>
<evidence type="ECO:0000256" key="6">
    <source>
        <dbReference type="ARBA" id="ARBA00023136"/>
    </source>
</evidence>
<evidence type="ECO:0000259" key="8">
    <source>
        <dbReference type="Pfam" id="PF00999"/>
    </source>
</evidence>
<organism evidence="9 10">
    <name type="scientific">Desulfurobacterium pacificum</name>
    <dbReference type="NCBI Taxonomy" id="240166"/>
    <lineage>
        <taxon>Bacteria</taxon>
        <taxon>Pseudomonadati</taxon>
        <taxon>Aquificota</taxon>
        <taxon>Aquificia</taxon>
        <taxon>Desulfurobacteriales</taxon>
        <taxon>Desulfurobacteriaceae</taxon>
        <taxon>Desulfurobacterium</taxon>
    </lineage>
</organism>
<evidence type="ECO:0000256" key="4">
    <source>
        <dbReference type="ARBA" id="ARBA00022692"/>
    </source>
</evidence>
<gene>
    <name evidence="9" type="ORF">SAMN06265339_1609</name>
</gene>
<feature type="transmembrane region" description="Helical" evidence="7">
    <location>
        <begin position="110"/>
        <end position="129"/>
    </location>
</feature>
<reference evidence="9 10" key="1">
    <citation type="submission" date="2017-05" db="EMBL/GenBank/DDBJ databases">
        <authorList>
            <person name="Varghese N."/>
            <person name="Submissions S."/>
        </authorList>
    </citation>
    <scope>NUCLEOTIDE SEQUENCE [LARGE SCALE GENOMIC DNA]</scope>
    <source>
        <strain evidence="9 10">DSM 15522</strain>
    </source>
</reference>
<feature type="transmembrane region" description="Helical" evidence="7">
    <location>
        <begin position="211"/>
        <end position="232"/>
    </location>
</feature>
<dbReference type="InterPro" id="IPR006153">
    <property type="entry name" value="Cation/H_exchanger_TM"/>
</dbReference>
<dbReference type="Pfam" id="PF00999">
    <property type="entry name" value="Na_H_Exchanger"/>
    <property type="match status" value="1"/>
</dbReference>
<feature type="transmembrane region" description="Helical" evidence="7">
    <location>
        <begin position="172"/>
        <end position="191"/>
    </location>
</feature>
<comment type="similarity">
    <text evidence="2">Belongs to the monovalent cation:proton antiporter 2 (CPA2) transporter (TC 2.A.37) family.</text>
</comment>
<evidence type="ECO:0000256" key="3">
    <source>
        <dbReference type="ARBA" id="ARBA00022448"/>
    </source>
</evidence>
<dbReference type="Gene3D" id="1.20.1530.20">
    <property type="match status" value="1"/>
</dbReference>
<keyword evidence="6 7" id="KW-0472">Membrane</keyword>
<dbReference type="Proteomes" id="UP001157911">
    <property type="component" value="Unassembled WGS sequence"/>
</dbReference>
<evidence type="ECO:0000256" key="5">
    <source>
        <dbReference type="ARBA" id="ARBA00022989"/>
    </source>
</evidence>
<keyword evidence="5 7" id="KW-1133">Transmembrane helix</keyword>
<feature type="transmembrane region" description="Helical" evidence="7">
    <location>
        <begin position="6"/>
        <end position="22"/>
    </location>
</feature>
<dbReference type="PANTHER" id="PTHR42751">
    <property type="entry name" value="SODIUM/HYDROGEN EXCHANGER FAMILY/TRKA DOMAIN PROTEIN"/>
    <property type="match status" value="1"/>
</dbReference>
<keyword evidence="3" id="KW-0813">Transport</keyword>
<name>A0ABY1NUJ5_9BACT</name>
<sequence length="391" mass="42600">MEAILTHLTIFLTALLFSYILSKKTGIPVIPIYIVAGILISTIAHIHEAHIFETLGVILLLFYIGLEFSVAELEKNLKNILSVGVTDLVLNVTPLFVVAKLLGFDNFTSFVLSIILYPSSSAIISKLLIDYRKLANPEVDPVLSILVFEDIAAAIFLALISNLSSTNSSPTASLAITFKIFLFIFIAFIIVKNTNKLIDIAFHRLGTSSEFVVLLTGSLMFLIIEATLGFGLSESIGAFLAGTLFAESSFKHQVESVVIPYRDLLGSLFFLSFGLSIDPKIFSVEIIPLLTLLLILSFATKILTGIAAAKLYGLKLKRGVSAGIMLLPRGEFSILVAASTPKLLPLTALYVLTSSIIGSITLKESDKLLSVIFRKKKKRKSKLTRSQLLGE</sequence>
<feature type="transmembrane region" description="Helical" evidence="7">
    <location>
        <begin position="52"/>
        <end position="71"/>
    </location>
</feature>
<protein>
    <submittedName>
        <fullName evidence="9">Potassium/proton antiporter membrane subunit, CPA2 family</fullName>
    </submittedName>
</protein>
<feature type="transmembrane region" description="Helical" evidence="7">
    <location>
        <begin position="83"/>
        <end position="104"/>
    </location>
</feature>
<feature type="transmembrane region" description="Helical" evidence="7">
    <location>
        <begin position="141"/>
        <end position="160"/>
    </location>
</feature>
<dbReference type="EMBL" id="FXUB01000006">
    <property type="protein sequence ID" value="SMP18713.1"/>
    <property type="molecule type" value="Genomic_DNA"/>
</dbReference>
<dbReference type="InterPro" id="IPR038770">
    <property type="entry name" value="Na+/solute_symporter_sf"/>
</dbReference>
<accession>A0ABY1NUJ5</accession>
<evidence type="ECO:0000256" key="2">
    <source>
        <dbReference type="ARBA" id="ARBA00005551"/>
    </source>
</evidence>
<keyword evidence="4 7" id="KW-0812">Transmembrane</keyword>
<evidence type="ECO:0000256" key="1">
    <source>
        <dbReference type="ARBA" id="ARBA00004141"/>
    </source>
</evidence>
<feature type="transmembrane region" description="Helical" evidence="7">
    <location>
        <begin position="289"/>
        <end position="312"/>
    </location>
</feature>
<keyword evidence="10" id="KW-1185">Reference proteome</keyword>
<evidence type="ECO:0000313" key="10">
    <source>
        <dbReference type="Proteomes" id="UP001157911"/>
    </source>
</evidence>
<dbReference type="RefSeq" id="WP_283401048.1">
    <property type="nucleotide sequence ID" value="NZ_FXUB01000006.1"/>
</dbReference>
<comment type="subcellular location">
    <subcellularLocation>
        <location evidence="1">Membrane</location>
        <topology evidence="1">Multi-pass membrane protein</topology>
    </subcellularLocation>
</comment>